<dbReference type="InterPro" id="IPR036691">
    <property type="entry name" value="Endo/exonu/phosph_ase_sf"/>
</dbReference>
<evidence type="ECO:0000313" key="5">
    <source>
        <dbReference type="EMBL" id="MBP2436200.1"/>
    </source>
</evidence>
<dbReference type="InterPro" id="IPR036573">
    <property type="entry name" value="CBM_sf_5/12"/>
</dbReference>
<evidence type="ECO:0000313" key="6">
    <source>
        <dbReference type="Proteomes" id="UP001519362"/>
    </source>
</evidence>
<comment type="caution">
    <text evidence="5">The sequence shown here is derived from an EMBL/GenBank/DDBJ whole genome shotgun (WGS) entry which is preliminary data.</text>
</comment>
<keyword evidence="6" id="KW-1185">Reference proteome</keyword>
<reference evidence="5 6" key="1">
    <citation type="submission" date="2021-03" db="EMBL/GenBank/DDBJ databases">
        <title>Sequencing the genomes of 1000 actinobacteria strains.</title>
        <authorList>
            <person name="Klenk H.-P."/>
        </authorList>
    </citation>
    <scope>NUCLEOTIDE SEQUENCE [LARGE SCALE GENOMIC DNA]</scope>
    <source>
        <strain evidence="5 6">DSM 24221</strain>
    </source>
</reference>
<dbReference type="CDD" id="cd04486">
    <property type="entry name" value="YhcR_OBF_like"/>
    <property type="match status" value="1"/>
</dbReference>
<dbReference type="SUPFAM" id="SSF56219">
    <property type="entry name" value="DNase I-like"/>
    <property type="match status" value="1"/>
</dbReference>
<keyword evidence="3" id="KW-0732">Signal</keyword>
<dbReference type="PANTHER" id="PTHR42834:SF1">
    <property type="entry name" value="ENDONUCLEASE_EXONUCLEASE_PHOSPHATASE FAMILY PROTEIN (AFU_ORTHOLOGUE AFUA_3G09210)"/>
    <property type="match status" value="1"/>
</dbReference>
<feature type="region of interest" description="Disordered" evidence="2">
    <location>
        <begin position="185"/>
        <end position="239"/>
    </location>
</feature>
<proteinExistence type="predicted"/>
<dbReference type="RefSeq" id="WP_165136989.1">
    <property type="nucleotide sequence ID" value="NZ_CP049253.1"/>
</dbReference>
<evidence type="ECO:0000256" key="2">
    <source>
        <dbReference type="SAM" id="MobiDB-lite"/>
    </source>
</evidence>
<sequence length="944" mass="100017">MSSKTRHALRRGAALIAGGALAAGSFIAFPAAASAAPDGSTLVISEVYGGGGNSGAPLTHDFVELFNPTDEVIDLGPLAIEYRSASGGSGGTVDLVGQVDAGVHFLIQLAAGNNSDLPGLPTPDQDGGNVNLAGANGRVFLFDKTSSFDSAIAGDRAGADGLVDMIGYGSAASFEGAAAPALSNATSASRDAQGTDTDDNAADFVRDAPTPTNSRGESDGTDPGDDDEEEPTDPVEPVEPQDMTIAEAGQAAVGTRVRVQGVVTADWSDGGFNGFVVQDPAGDPTDGVSDAIFVYQPNGFVPSVGDSVRFDADRAEFAGSPQLAQVGWIDVLDTSLGDVTPITDASILLSEEGREAHSAELVHFDDEFTVSDNYQLNVYGSFAVTLGDDVIYQPTAKVDPHDVEAIDEITREQLSRTIVVDDARSMNFNAQANRGNAFTYLTPENPVRVGSSVSFTAPGVLDYRFNQWAIQPTTPIAFGDDGSGFVDVVNDRSSVAEPGTIAGDISIANFNVLNYFPTTGEEFVAAGLGTCTWYADRDGNRITNNRCNPDGPRGAANEENLARQQVKTVAAINALDASIVSLQEMENSAAYGKDRDFATEHLVEALNEAAGFDKWDVVESASELPVNEDVIRNAYIYQPAIVETVGESYVLTGDDAFHNAREPLAQAFQPVGGDEEQAFLVLNNHFKSKGSGFDDGTGQGNANPDRVAQAEGLIDFTAEIQDLTGIDAVFLTGDFNAYAMEDPLMVLEGAGYTNLNYALNGGEPTYLFGGFSGSLDHIFANAQALDMVEDVDVWEINGQEQIGFEYSRYNGNATLLYNDDVFRTSDHNPIRVGLSTSSDTAPSIPAWDAAAIYHAGDRVSFEGEIYQAQWWTTERPGVSPWGSWMQVGETLTCAVGDVAAWTASQVYTGGERVAFDGQTFTAKWWTRNQQPGQQWGPWDPSGSC</sequence>
<gene>
    <name evidence="5" type="ORF">JOF34_000786</name>
</gene>
<dbReference type="Pfam" id="PF02839">
    <property type="entry name" value="CBM_5_12"/>
    <property type="match status" value="2"/>
</dbReference>
<dbReference type="InterPro" id="IPR003610">
    <property type="entry name" value="CBM5/12"/>
</dbReference>
<accession>A0ABS4ZGT9</accession>
<evidence type="ECO:0000259" key="4">
    <source>
        <dbReference type="PROSITE" id="PS51841"/>
    </source>
</evidence>
<dbReference type="InterPro" id="IPR001322">
    <property type="entry name" value="Lamin_tail_dom"/>
</dbReference>
<dbReference type="InterPro" id="IPR047971">
    <property type="entry name" value="ExeM-like"/>
</dbReference>
<dbReference type="PROSITE" id="PS51318">
    <property type="entry name" value="TAT"/>
    <property type="match status" value="1"/>
</dbReference>
<organism evidence="5 6">
    <name type="scientific">Microbacterium amylolyticum</name>
    <dbReference type="NCBI Taxonomy" id="936337"/>
    <lineage>
        <taxon>Bacteria</taxon>
        <taxon>Bacillati</taxon>
        <taxon>Actinomycetota</taxon>
        <taxon>Actinomycetes</taxon>
        <taxon>Micrococcales</taxon>
        <taxon>Microbacteriaceae</taxon>
        <taxon>Microbacterium</taxon>
    </lineage>
</organism>
<dbReference type="CDD" id="cd10283">
    <property type="entry name" value="MnuA_DNase1-like"/>
    <property type="match status" value="1"/>
</dbReference>
<feature type="signal peptide" evidence="3">
    <location>
        <begin position="1"/>
        <end position="22"/>
    </location>
</feature>
<feature type="chain" id="PRO_5045171126" evidence="3">
    <location>
        <begin position="23"/>
        <end position="944"/>
    </location>
</feature>
<dbReference type="PROSITE" id="PS51841">
    <property type="entry name" value="LTD"/>
    <property type="match status" value="1"/>
</dbReference>
<dbReference type="Gene3D" id="3.60.10.10">
    <property type="entry name" value="Endonuclease/exonuclease/phosphatase"/>
    <property type="match status" value="1"/>
</dbReference>
<feature type="domain" description="LTD" evidence="4">
    <location>
        <begin position="25"/>
        <end position="170"/>
    </location>
</feature>
<protein>
    <submittedName>
        <fullName evidence="5">Extracellular nuclease</fullName>
    </submittedName>
</protein>
<dbReference type="PANTHER" id="PTHR42834">
    <property type="entry name" value="ENDONUCLEASE/EXONUCLEASE/PHOSPHATASE FAMILY PROTEIN (AFU_ORTHOLOGUE AFUA_3G09210)"/>
    <property type="match status" value="1"/>
</dbReference>
<dbReference type="EMBL" id="JAGIOL010000001">
    <property type="protein sequence ID" value="MBP2436200.1"/>
    <property type="molecule type" value="Genomic_DNA"/>
</dbReference>
<dbReference type="Gene3D" id="2.10.10.20">
    <property type="entry name" value="Carbohydrate-binding module superfamily 5/12"/>
    <property type="match status" value="2"/>
</dbReference>
<dbReference type="Proteomes" id="UP001519362">
    <property type="component" value="Unassembled WGS sequence"/>
</dbReference>
<keyword evidence="1" id="KW-0378">Hydrolase</keyword>
<dbReference type="NCBIfam" id="NF033681">
    <property type="entry name" value="ExeM_NucH_DNase"/>
    <property type="match status" value="1"/>
</dbReference>
<feature type="compositionally biased region" description="Acidic residues" evidence="2">
    <location>
        <begin position="219"/>
        <end position="233"/>
    </location>
</feature>
<name>A0ABS4ZGT9_9MICO</name>
<dbReference type="CDD" id="cd12215">
    <property type="entry name" value="ChiC_BD"/>
    <property type="match status" value="2"/>
</dbReference>
<dbReference type="SUPFAM" id="SSF51055">
    <property type="entry name" value="Carbohydrate binding domain"/>
    <property type="match status" value="2"/>
</dbReference>
<evidence type="ECO:0000256" key="1">
    <source>
        <dbReference type="ARBA" id="ARBA00022801"/>
    </source>
</evidence>
<dbReference type="SMART" id="SM00495">
    <property type="entry name" value="ChtBD3"/>
    <property type="match status" value="2"/>
</dbReference>
<dbReference type="InterPro" id="IPR006311">
    <property type="entry name" value="TAT_signal"/>
</dbReference>
<evidence type="ECO:0000256" key="3">
    <source>
        <dbReference type="SAM" id="SignalP"/>
    </source>
</evidence>